<evidence type="ECO:0000256" key="9">
    <source>
        <dbReference type="ARBA" id="ARBA00023242"/>
    </source>
</evidence>
<feature type="region of interest" description="Disordered" evidence="13">
    <location>
        <begin position="1"/>
        <end position="40"/>
    </location>
</feature>
<dbReference type="GO" id="GO:0005506">
    <property type="term" value="F:iron ion binding"/>
    <property type="evidence" value="ECO:0007669"/>
    <property type="project" value="InterPro"/>
</dbReference>
<feature type="compositionally biased region" description="Acidic residues" evidence="13">
    <location>
        <begin position="677"/>
        <end position="688"/>
    </location>
</feature>
<dbReference type="RefSeq" id="XP_031856474.1">
    <property type="nucleotide sequence ID" value="XM_032000583.1"/>
</dbReference>
<evidence type="ECO:0000313" key="16">
    <source>
        <dbReference type="Proteomes" id="UP000398389"/>
    </source>
</evidence>
<evidence type="ECO:0000256" key="6">
    <source>
        <dbReference type="ARBA" id="ARBA00022964"/>
    </source>
</evidence>
<dbReference type="GO" id="GO:0006449">
    <property type="term" value="P:regulation of translational termination"/>
    <property type="evidence" value="ECO:0007669"/>
    <property type="project" value="TreeGrafter"/>
</dbReference>
<dbReference type="Pfam" id="PF10637">
    <property type="entry name" value="Ofd1_CTDD"/>
    <property type="match status" value="1"/>
</dbReference>
<dbReference type="OrthoDB" id="430522at2759"/>
<gene>
    <name evidence="15" type="ORF">SAPINGB_P005869</name>
</gene>
<dbReference type="PROSITE" id="PS51471">
    <property type="entry name" value="FE2OG_OXY"/>
    <property type="match status" value="1"/>
</dbReference>
<dbReference type="InterPro" id="IPR039558">
    <property type="entry name" value="TPA1/OFD1_N"/>
</dbReference>
<feature type="region of interest" description="Disordered" evidence="13">
    <location>
        <begin position="663"/>
        <end position="701"/>
    </location>
</feature>
<feature type="region of interest" description="Disordered" evidence="13">
    <location>
        <begin position="583"/>
        <end position="630"/>
    </location>
</feature>
<evidence type="ECO:0000256" key="8">
    <source>
        <dbReference type="ARBA" id="ARBA00023004"/>
    </source>
</evidence>
<sequence length="701" mass="78506">MTTEAAATTGEKRKIQDTDTQSVPATKKAALETPAAPVSEETLKARFSSNLFEEPTRELLKQQITDSEPYKHGVIPELMNDELLRRVRDEIKASLHFTKKETDIYKLFQTGDLRNLSGLDAEEKAQLTALGQLREALYSKPFREHLAYVTGSGALSGTKQDLSINVYQQGCHLLNHDDVIGSRRISYILYLPDPDEVWEYPKNGGALRLYPTEKPNVPAKDWTKVVPPAWNQLAFFTVQPGLSFHDVEEVFVNKPRMSISGWFHIPQRGEEGFIEGELEATEAKSSLHQLESNELQEFDYPKRVFVNVDEQEVEQGRSQIAALEDSEEKTSELLLPLESQEYLAKYLNPTLLKSGPLLQLSSRFLSESVVEVHDFLNAEYASALKIAIDRVDMDDEEAGIKVPFRSTDIELPWKLAGPPHKARYMYLDGLRTYEAEAAAETEAESSSGLSGDASVIVDNKVIIEAKAAKSLESIATSKLLEVRELFQSPHLRAWLRAVSRLNPMTARVLVRRFRPGLDFTLATGLYKKTKKNEDDSKDDSENSEDNDDEPGQLLEATLGLTPSKGWDDGELGGYELYMGVEEEDTDTQLDPAVYRRKDTRVSADGGDSYGKSGAVGKEEGGDEDDDDDDSVLLTTQAGWNVLTLVVRDEGILKFVKYVSGNAPGSRWDVSSEWTIENVDDDDDEDEDKDKDKDKDENEEQD</sequence>
<evidence type="ECO:0000256" key="12">
    <source>
        <dbReference type="ARBA" id="ARBA00081607"/>
    </source>
</evidence>
<keyword evidence="8" id="KW-0408">Iron</keyword>
<dbReference type="GeneID" id="43584683"/>
<evidence type="ECO:0000256" key="13">
    <source>
        <dbReference type="SAM" id="MobiDB-lite"/>
    </source>
</evidence>
<feature type="domain" description="Fe2OG dioxygenase" evidence="14">
    <location>
        <begin position="158"/>
        <end position="265"/>
    </location>
</feature>
<protein>
    <recommendedName>
        <fullName evidence="12">uS12 prolyl 3,4-dihydroxylase</fullName>
    </recommendedName>
</protein>
<feature type="region of interest" description="Disordered" evidence="13">
    <location>
        <begin position="530"/>
        <end position="552"/>
    </location>
</feature>
<evidence type="ECO:0000256" key="11">
    <source>
        <dbReference type="ARBA" id="ARBA00051966"/>
    </source>
</evidence>
<keyword evidence="5" id="KW-0847">Vitamin C</keyword>
<dbReference type="GO" id="GO:0009896">
    <property type="term" value="P:positive regulation of catabolic process"/>
    <property type="evidence" value="ECO:0007669"/>
    <property type="project" value="UniProtKB-ARBA"/>
</dbReference>
<dbReference type="GO" id="GO:0031418">
    <property type="term" value="F:L-ascorbic acid binding"/>
    <property type="evidence" value="ECO:0007669"/>
    <property type="project" value="UniProtKB-KW"/>
</dbReference>
<dbReference type="AlphaFoldDB" id="A0A5E8C276"/>
<dbReference type="GO" id="GO:0031543">
    <property type="term" value="F:peptidyl-proline dioxygenase activity"/>
    <property type="evidence" value="ECO:0007669"/>
    <property type="project" value="UniProtKB-ARBA"/>
</dbReference>
<feature type="compositionally biased region" description="Acidic residues" evidence="13">
    <location>
        <begin position="535"/>
        <end position="550"/>
    </location>
</feature>
<dbReference type="InterPro" id="IPR006620">
    <property type="entry name" value="Pro_4_hyd_alph"/>
</dbReference>
<dbReference type="InterPro" id="IPR043044">
    <property type="entry name" value="TPA1/Ofd1_C"/>
</dbReference>
<comment type="catalytic activity">
    <reaction evidence="11">
        <text>[ribosomal protein uS12]-(3S)-3-hydroxy-L-proline + 2-oxoglutarate + O2 = [ribosomal protein uS12]-(3S)-3,4-dihydroxy-L-proline + succinate + CO2</text>
        <dbReference type="Rhea" id="RHEA:54160"/>
        <dbReference type="Rhea" id="RHEA-COMP:13817"/>
        <dbReference type="Rhea" id="RHEA-COMP:13818"/>
        <dbReference type="ChEBI" id="CHEBI:15379"/>
        <dbReference type="ChEBI" id="CHEBI:16526"/>
        <dbReference type="ChEBI" id="CHEBI:16810"/>
        <dbReference type="ChEBI" id="CHEBI:30031"/>
        <dbReference type="ChEBI" id="CHEBI:85428"/>
        <dbReference type="ChEBI" id="CHEBI:138052"/>
    </reaction>
</comment>
<evidence type="ECO:0000256" key="10">
    <source>
        <dbReference type="ARBA" id="ARBA00047444"/>
    </source>
</evidence>
<keyword evidence="7" id="KW-0560">Oxidoreductase</keyword>
<feature type="compositionally biased region" description="Acidic residues" evidence="13">
    <location>
        <begin position="620"/>
        <end position="630"/>
    </location>
</feature>
<dbReference type="GO" id="GO:0005737">
    <property type="term" value="C:cytoplasm"/>
    <property type="evidence" value="ECO:0007669"/>
    <property type="project" value="TreeGrafter"/>
</dbReference>
<evidence type="ECO:0000256" key="3">
    <source>
        <dbReference type="ARBA" id="ARBA00007443"/>
    </source>
</evidence>
<evidence type="ECO:0000259" key="14">
    <source>
        <dbReference type="PROSITE" id="PS51471"/>
    </source>
</evidence>
<evidence type="ECO:0000256" key="7">
    <source>
        <dbReference type="ARBA" id="ARBA00023002"/>
    </source>
</evidence>
<evidence type="ECO:0000256" key="5">
    <source>
        <dbReference type="ARBA" id="ARBA00022896"/>
    </source>
</evidence>
<dbReference type="Gene3D" id="2.60.120.620">
    <property type="entry name" value="q2cbj1_9rhob like domain"/>
    <property type="match status" value="1"/>
</dbReference>
<reference evidence="15 16" key="1">
    <citation type="submission" date="2019-09" db="EMBL/GenBank/DDBJ databases">
        <authorList>
            <person name="Brejova B."/>
        </authorList>
    </citation>
    <scope>NUCLEOTIDE SEQUENCE [LARGE SCALE GENOMIC DNA]</scope>
</reference>
<keyword evidence="9" id="KW-0539">Nucleus</keyword>
<name>A0A5E8C276_9ASCO</name>
<comment type="subcellular location">
    <subcellularLocation>
        <location evidence="2">Nucleus</location>
    </subcellularLocation>
</comment>
<evidence type="ECO:0000256" key="1">
    <source>
        <dbReference type="ARBA" id="ARBA00001961"/>
    </source>
</evidence>
<dbReference type="Proteomes" id="UP000398389">
    <property type="component" value="Unassembled WGS sequence"/>
</dbReference>
<comment type="catalytic activity">
    <reaction evidence="10">
        <text>[ribosomal protein uS12]-L-proline + 2-oxoglutarate + O2 = [ribosomal protein uS12]-(3S)-3-hydroxy-L-proline + succinate + CO2</text>
        <dbReference type="Rhea" id="RHEA:54156"/>
        <dbReference type="Rhea" id="RHEA-COMP:13816"/>
        <dbReference type="Rhea" id="RHEA-COMP:13818"/>
        <dbReference type="ChEBI" id="CHEBI:15379"/>
        <dbReference type="ChEBI" id="CHEBI:16526"/>
        <dbReference type="ChEBI" id="CHEBI:16810"/>
        <dbReference type="ChEBI" id="CHEBI:30031"/>
        <dbReference type="ChEBI" id="CHEBI:50342"/>
        <dbReference type="ChEBI" id="CHEBI:85428"/>
    </reaction>
</comment>
<dbReference type="InterPro" id="IPR051842">
    <property type="entry name" value="uS12_prolyl_hydroxylase"/>
</dbReference>
<dbReference type="EMBL" id="CABVLU010000005">
    <property type="protein sequence ID" value="VVT57787.1"/>
    <property type="molecule type" value="Genomic_DNA"/>
</dbReference>
<accession>A0A5E8C276</accession>
<evidence type="ECO:0000256" key="2">
    <source>
        <dbReference type="ARBA" id="ARBA00004123"/>
    </source>
</evidence>
<dbReference type="GO" id="GO:0010604">
    <property type="term" value="P:positive regulation of macromolecule metabolic process"/>
    <property type="evidence" value="ECO:0007669"/>
    <property type="project" value="UniProtKB-ARBA"/>
</dbReference>
<dbReference type="Gene3D" id="3.60.130.20">
    <property type="entry name" value="Oxoglutarate/iron-dependent oxygenase, C-terminal degradation domain"/>
    <property type="match status" value="1"/>
</dbReference>
<comment type="cofactor">
    <cofactor evidence="1">
        <name>L-ascorbate</name>
        <dbReference type="ChEBI" id="CHEBI:38290"/>
    </cofactor>
</comment>
<dbReference type="InterPro" id="IPR019601">
    <property type="entry name" value="Oxoglutarate/Fe-dep_Oase_C"/>
</dbReference>
<dbReference type="SMART" id="SM00702">
    <property type="entry name" value="P4Hc"/>
    <property type="match status" value="1"/>
</dbReference>
<dbReference type="FunFam" id="2.60.120.620:FF:000014">
    <property type="entry name" value="Prolyl 3,4-dihydroxylase TPA1"/>
    <property type="match status" value="1"/>
</dbReference>
<dbReference type="Pfam" id="PF13661">
    <property type="entry name" value="2OG-FeII_Oxy_4"/>
    <property type="match status" value="1"/>
</dbReference>
<comment type="similarity">
    <text evidence="3">Belongs to the TPA1 family.</text>
</comment>
<dbReference type="PANTHER" id="PTHR12117">
    <property type="entry name" value="HISTONE ACETYLTRANSFERASE COMPLEX"/>
    <property type="match status" value="1"/>
</dbReference>
<keyword evidence="4" id="KW-0479">Metal-binding</keyword>
<organism evidence="15 16">
    <name type="scientific">Magnusiomyces paraingens</name>
    <dbReference type="NCBI Taxonomy" id="2606893"/>
    <lineage>
        <taxon>Eukaryota</taxon>
        <taxon>Fungi</taxon>
        <taxon>Dikarya</taxon>
        <taxon>Ascomycota</taxon>
        <taxon>Saccharomycotina</taxon>
        <taxon>Dipodascomycetes</taxon>
        <taxon>Dipodascales</taxon>
        <taxon>Dipodascaceae</taxon>
        <taxon>Magnusiomyces</taxon>
    </lineage>
</organism>
<proteinExistence type="inferred from homology"/>
<keyword evidence="6" id="KW-0223">Dioxygenase</keyword>
<dbReference type="PANTHER" id="PTHR12117:SF0">
    <property type="entry name" value="PROLYL 3-HYDROXYLASE OGFOD1"/>
    <property type="match status" value="1"/>
</dbReference>
<dbReference type="InterPro" id="IPR005123">
    <property type="entry name" value="Oxoglu/Fe-dep_dioxygenase_dom"/>
</dbReference>
<evidence type="ECO:0000256" key="4">
    <source>
        <dbReference type="ARBA" id="ARBA00022723"/>
    </source>
</evidence>
<evidence type="ECO:0000313" key="15">
    <source>
        <dbReference type="EMBL" id="VVT57787.1"/>
    </source>
</evidence>
<dbReference type="GO" id="GO:0005634">
    <property type="term" value="C:nucleus"/>
    <property type="evidence" value="ECO:0007669"/>
    <property type="project" value="UniProtKB-SubCell"/>
</dbReference>
<keyword evidence="16" id="KW-1185">Reference proteome</keyword>